<name>A0A100VJ02_PAEAM</name>
<dbReference type="EMBL" id="BCNV01000001">
    <property type="protein sequence ID" value="GAS80755.1"/>
    <property type="molecule type" value="Genomic_DNA"/>
</dbReference>
<protein>
    <submittedName>
        <fullName evidence="1">ATP-dependent dethiobiotin synthetase, BioD</fullName>
    </submittedName>
</protein>
<sequence>MDHDVAEFFQGILLNIDMFHNLQRLKPASAGLLVLDGKVTAGCTDEQFLTNDDGIRKRLGLVQFARERVQPDHGLIHISQGFVLAFNLTGEQQLIHQSFQANVWL</sequence>
<reference evidence="2" key="2">
    <citation type="submission" date="2016-01" db="EMBL/GenBank/DDBJ databases">
        <title>Draft Genome Sequence of Paenibacillus amylolyticus Heshi-A3 that Was Isolated from Fermented Rice Bran with Aging Salted Mackerel, Which Was Named Heshiko as Traditional Fermented Seafood in Japan.</title>
        <authorList>
            <person name="Akuzawa S."/>
            <person name="Nakagawa J."/>
            <person name="Kanekatsu T."/>
            <person name="Kubota E."/>
            <person name="Ohtake R."/>
            <person name="Suzuki T."/>
            <person name="Kanesaki Y."/>
        </authorList>
    </citation>
    <scope>NUCLEOTIDE SEQUENCE [LARGE SCALE GENOMIC DNA]</scope>
    <source>
        <strain evidence="2">Heshi-A3</strain>
    </source>
</reference>
<evidence type="ECO:0000313" key="1">
    <source>
        <dbReference type="EMBL" id="GAS80755.1"/>
    </source>
</evidence>
<evidence type="ECO:0000313" key="2">
    <source>
        <dbReference type="Proteomes" id="UP000069697"/>
    </source>
</evidence>
<organism evidence="1 2">
    <name type="scientific">Paenibacillus amylolyticus</name>
    <dbReference type="NCBI Taxonomy" id="1451"/>
    <lineage>
        <taxon>Bacteria</taxon>
        <taxon>Bacillati</taxon>
        <taxon>Bacillota</taxon>
        <taxon>Bacilli</taxon>
        <taxon>Bacillales</taxon>
        <taxon>Paenibacillaceae</taxon>
        <taxon>Paenibacillus</taxon>
    </lineage>
</organism>
<dbReference type="AlphaFoldDB" id="A0A100VJ02"/>
<dbReference type="Proteomes" id="UP000069697">
    <property type="component" value="Unassembled WGS sequence"/>
</dbReference>
<reference evidence="1 2" key="1">
    <citation type="journal article" date="2016" name="Genome Announc.">
        <title>Draft Genome Sequence of Paenibacillus amylolyticus Heshi-A3, Isolated from Fermented Rice Bran in a Japanese Fermented Seafood Dish.</title>
        <authorList>
            <person name="Akuzawa S."/>
            <person name="Nagaoka J."/>
            <person name="Kanekatsu M."/>
            <person name="Kubota E."/>
            <person name="Ohtake R."/>
            <person name="Suzuki T."/>
            <person name="Kanesaki Y."/>
        </authorList>
    </citation>
    <scope>NUCLEOTIDE SEQUENCE [LARGE SCALE GENOMIC DNA]</scope>
    <source>
        <strain evidence="1 2">Heshi-A3</strain>
    </source>
</reference>
<accession>A0A100VJ02</accession>
<gene>
    <name evidence="1" type="ORF">PAHA3_0827</name>
</gene>
<dbReference type="RefSeq" id="WP_153028172.1">
    <property type="nucleotide sequence ID" value="NZ_BCNV01000001.1"/>
</dbReference>
<proteinExistence type="predicted"/>
<comment type="caution">
    <text evidence="1">The sequence shown here is derived from an EMBL/GenBank/DDBJ whole genome shotgun (WGS) entry which is preliminary data.</text>
</comment>